<dbReference type="EMBL" id="KN612289">
    <property type="protein sequence ID" value="KHJ75902.1"/>
    <property type="molecule type" value="Genomic_DNA"/>
</dbReference>
<sequence>KHELEDEESKALSGVEFDPNQDSIAYIGTHVEKIEGTSMISTAQQTSVKSSKTSLQTLKKSIRSYQKSKRK</sequence>
<feature type="region of interest" description="Disordered" evidence="1">
    <location>
        <begin position="41"/>
        <end position="71"/>
    </location>
</feature>
<proteinExistence type="predicted"/>
<organism evidence="2 3">
    <name type="scientific">Oesophagostomum dentatum</name>
    <name type="common">Nodular worm</name>
    <dbReference type="NCBI Taxonomy" id="61180"/>
    <lineage>
        <taxon>Eukaryota</taxon>
        <taxon>Metazoa</taxon>
        <taxon>Ecdysozoa</taxon>
        <taxon>Nematoda</taxon>
        <taxon>Chromadorea</taxon>
        <taxon>Rhabditida</taxon>
        <taxon>Rhabditina</taxon>
        <taxon>Rhabditomorpha</taxon>
        <taxon>Strongyloidea</taxon>
        <taxon>Strongylidae</taxon>
        <taxon>Oesophagostomum</taxon>
    </lineage>
</organism>
<protein>
    <submittedName>
        <fullName evidence="2">Uncharacterized protein</fullName>
    </submittedName>
</protein>
<dbReference type="OrthoDB" id="5873841at2759"/>
<keyword evidence="3" id="KW-1185">Reference proteome</keyword>
<evidence type="ECO:0000313" key="3">
    <source>
        <dbReference type="Proteomes" id="UP000053660"/>
    </source>
</evidence>
<feature type="compositionally biased region" description="Basic residues" evidence="1">
    <location>
        <begin position="60"/>
        <end position="71"/>
    </location>
</feature>
<dbReference type="Proteomes" id="UP000053660">
    <property type="component" value="Unassembled WGS sequence"/>
</dbReference>
<evidence type="ECO:0000256" key="1">
    <source>
        <dbReference type="SAM" id="MobiDB-lite"/>
    </source>
</evidence>
<gene>
    <name evidence="2" type="ORF">OESDEN_24480</name>
</gene>
<accession>A0A0B1RXG2</accession>
<reference evidence="2 3" key="1">
    <citation type="submission" date="2014-03" db="EMBL/GenBank/DDBJ databases">
        <title>Draft genome of the hookworm Oesophagostomum dentatum.</title>
        <authorList>
            <person name="Mitreva M."/>
        </authorList>
    </citation>
    <scope>NUCLEOTIDE SEQUENCE [LARGE SCALE GENOMIC DNA]</scope>
    <source>
        <strain evidence="2 3">OD-Hann</strain>
    </source>
</reference>
<feature type="compositionally biased region" description="Low complexity" evidence="1">
    <location>
        <begin position="41"/>
        <end position="59"/>
    </location>
</feature>
<evidence type="ECO:0000313" key="2">
    <source>
        <dbReference type="EMBL" id="KHJ75902.1"/>
    </source>
</evidence>
<name>A0A0B1RXG2_OESDE</name>
<feature type="non-terminal residue" evidence="2">
    <location>
        <position position="1"/>
    </location>
</feature>
<dbReference type="AlphaFoldDB" id="A0A0B1RXG2"/>